<evidence type="ECO:0000256" key="1">
    <source>
        <dbReference type="ARBA" id="ARBA00022649"/>
    </source>
</evidence>
<evidence type="ECO:0000313" key="3">
    <source>
        <dbReference type="Proteomes" id="UP000070250"/>
    </source>
</evidence>
<dbReference type="EMBL" id="CP011971">
    <property type="protein sequence ID" value="AMN48074.1"/>
    <property type="molecule type" value="Genomic_DNA"/>
</dbReference>
<dbReference type="InterPro" id="IPR007712">
    <property type="entry name" value="RelE/ParE_toxin"/>
</dbReference>
<dbReference type="Pfam" id="PF05016">
    <property type="entry name" value="ParE_toxin"/>
    <property type="match status" value="1"/>
</dbReference>
<sequence>MAGYRLSGPAKADIVKLLAWTERQFGEAARTRYAALITAALHDISSQPDRVGNILRPELGEGVRSWHLRLSRERARTVTGIVRRPRHFLIYRIEDGLVVIGRVLHDAMELVQHLDPEKSWE</sequence>
<accession>A0A127FCC4</accession>
<reference evidence="2 3" key="1">
    <citation type="submission" date="2015-06" db="EMBL/GenBank/DDBJ databases">
        <title>A Comprehensive Approach to Explore the Metabolic and Phylogenetic Diversity of Bacterial Steroid Degradation in the Environment: Testosterone as an Example.</title>
        <authorList>
            <person name="Yang F.-C."/>
            <person name="Chen Y.-L."/>
            <person name="Yu C.-P."/>
            <person name="Tang S.-L."/>
            <person name="Wang P.-H."/>
            <person name="Ismail W."/>
            <person name="Wang C.-H."/>
            <person name="Yang C.-Y."/>
            <person name="Chiang Y.-R."/>
        </authorList>
    </citation>
    <scope>NUCLEOTIDE SEQUENCE [LARGE SCALE GENOMIC DNA]</scope>
    <source>
        <strain evidence="2 3">DSM 18526</strain>
    </source>
</reference>
<protein>
    <submittedName>
        <fullName evidence="2">Plasmid stabilization protein ParE</fullName>
    </submittedName>
</protein>
<dbReference type="OrthoDB" id="516834at2"/>
<proteinExistence type="predicted"/>
<gene>
    <name evidence="2" type="ORF">ACG33_13380</name>
</gene>
<dbReference type="Gene3D" id="3.30.2310.20">
    <property type="entry name" value="RelE-like"/>
    <property type="match status" value="1"/>
</dbReference>
<dbReference type="RefSeq" id="WP_066921938.1">
    <property type="nucleotide sequence ID" value="NZ_CP011971.1"/>
</dbReference>
<keyword evidence="3" id="KW-1185">Reference proteome</keyword>
<keyword evidence="1" id="KW-1277">Toxin-antitoxin system</keyword>
<dbReference type="Proteomes" id="UP000070250">
    <property type="component" value="Chromosome"/>
</dbReference>
<dbReference type="STRING" id="465721.ACG33_13380"/>
<dbReference type="InterPro" id="IPR035093">
    <property type="entry name" value="RelE/ParE_toxin_dom_sf"/>
</dbReference>
<organism evidence="2 3">
    <name type="scientific">Steroidobacter denitrificans</name>
    <dbReference type="NCBI Taxonomy" id="465721"/>
    <lineage>
        <taxon>Bacteria</taxon>
        <taxon>Pseudomonadati</taxon>
        <taxon>Pseudomonadota</taxon>
        <taxon>Gammaproteobacteria</taxon>
        <taxon>Steroidobacterales</taxon>
        <taxon>Steroidobacteraceae</taxon>
        <taxon>Steroidobacter</taxon>
    </lineage>
</organism>
<evidence type="ECO:0000313" key="2">
    <source>
        <dbReference type="EMBL" id="AMN48074.1"/>
    </source>
</evidence>
<name>A0A127FCC4_STEDE</name>
<dbReference type="AlphaFoldDB" id="A0A127FCC4"/>
<dbReference type="KEGG" id="sdf:ACG33_13380"/>
<dbReference type="PATRIC" id="fig|465721.4.peg.2866"/>